<dbReference type="InterPro" id="IPR050698">
    <property type="entry name" value="MBL"/>
</dbReference>
<keyword evidence="9" id="KW-0694">RNA-binding</keyword>
<keyword evidence="6" id="KW-0378">Hydrolase</keyword>
<evidence type="ECO:0000256" key="4">
    <source>
        <dbReference type="ARBA" id="ARBA00022723"/>
    </source>
</evidence>
<dbReference type="InterPro" id="IPR022712">
    <property type="entry name" value="Beta_Casp"/>
</dbReference>
<keyword evidence="10" id="KW-0805">Transcription regulation</keyword>
<feature type="domain" description="Beta-Casp" evidence="15">
    <location>
        <begin position="424"/>
        <end position="549"/>
    </location>
</feature>
<evidence type="ECO:0000259" key="15">
    <source>
        <dbReference type="SMART" id="SM01027"/>
    </source>
</evidence>
<dbReference type="SMART" id="SM00849">
    <property type="entry name" value="Lactamase_B"/>
    <property type="match status" value="1"/>
</dbReference>
<dbReference type="PANTHER" id="PTHR11203">
    <property type="entry name" value="CLEAVAGE AND POLYADENYLATION SPECIFICITY FACTOR FAMILY MEMBER"/>
    <property type="match status" value="1"/>
</dbReference>
<dbReference type="InterPro" id="IPR033769">
    <property type="entry name" value="TffA_KH"/>
</dbReference>
<proteinExistence type="inferred from homology"/>
<evidence type="ECO:0000256" key="2">
    <source>
        <dbReference type="ARBA" id="ARBA00022472"/>
    </source>
</evidence>
<keyword evidence="11" id="KW-0238">DNA-binding</keyword>
<dbReference type="InterPro" id="IPR004087">
    <property type="entry name" value="KH_dom"/>
</dbReference>
<evidence type="ECO:0000313" key="16">
    <source>
        <dbReference type="EMBL" id="MPL85757.1"/>
    </source>
</evidence>
<dbReference type="CDD" id="cd22532">
    <property type="entry name" value="KH-II_CPSF_arch_rpt1"/>
    <property type="match status" value="1"/>
</dbReference>
<organism evidence="16">
    <name type="scientific">bioreactor metagenome</name>
    <dbReference type="NCBI Taxonomy" id="1076179"/>
    <lineage>
        <taxon>unclassified sequences</taxon>
        <taxon>metagenomes</taxon>
        <taxon>ecological metagenomes</taxon>
    </lineage>
</organism>
<feature type="domain" description="Metallo-beta-lactamase" evidence="14">
    <location>
        <begin position="195"/>
        <end position="393"/>
    </location>
</feature>
<dbReference type="GO" id="GO:0004521">
    <property type="term" value="F:RNA endonuclease activity"/>
    <property type="evidence" value="ECO:0007669"/>
    <property type="project" value="TreeGrafter"/>
</dbReference>
<dbReference type="EMBL" id="VSSQ01000211">
    <property type="protein sequence ID" value="MPL85757.1"/>
    <property type="molecule type" value="Genomic_DNA"/>
</dbReference>
<evidence type="ECO:0000259" key="13">
    <source>
        <dbReference type="SMART" id="SM00322"/>
    </source>
</evidence>
<dbReference type="InterPro" id="IPR011108">
    <property type="entry name" value="RMMBL"/>
</dbReference>
<evidence type="ECO:0000256" key="6">
    <source>
        <dbReference type="ARBA" id="ARBA00022801"/>
    </source>
</evidence>
<dbReference type="HAMAP" id="MF_00870">
    <property type="entry name" value="FttA"/>
    <property type="match status" value="1"/>
</dbReference>
<dbReference type="GO" id="GO:0004527">
    <property type="term" value="F:exonuclease activity"/>
    <property type="evidence" value="ECO:0007669"/>
    <property type="project" value="UniProtKB-KW"/>
</dbReference>
<evidence type="ECO:0000256" key="3">
    <source>
        <dbReference type="ARBA" id="ARBA00022722"/>
    </source>
</evidence>
<dbReference type="InterPro" id="IPR001279">
    <property type="entry name" value="Metallo-B-lactamas"/>
</dbReference>
<dbReference type="Pfam" id="PF07521">
    <property type="entry name" value="RMMBL"/>
    <property type="match status" value="1"/>
</dbReference>
<gene>
    <name evidence="16" type="ORF">SDC9_31730</name>
</gene>
<keyword evidence="12" id="KW-0804">Transcription</keyword>
<dbReference type="Gene3D" id="3.30.300.20">
    <property type="match status" value="1"/>
</dbReference>
<dbReference type="InterPro" id="IPR015946">
    <property type="entry name" value="KH_dom-like_a/b"/>
</dbReference>
<dbReference type="SUPFAM" id="SSF56281">
    <property type="entry name" value="Metallo-hydrolase/oxidoreductase"/>
    <property type="match status" value="1"/>
</dbReference>
<dbReference type="SMART" id="SM00322">
    <property type="entry name" value="KH"/>
    <property type="match status" value="1"/>
</dbReference>
<dbReference type="CDD" id="cd16295">
    <property type="entry name" value="TTHA0252-CPSF-like_MBL-fold"/>
    <property type="match status" value="1"/>
</dbReference>
<keyword evidence="8" id="KW-0269">Exonuclease</keyword>
<dbReference type="GO" id="GO:0003677">
    <property type="term" value="F:DNA binding"/>
    <property type="evidence" value="ECO:0007669"/>
    <property type="project" value="UniProtKB-KW"/>
</dbReference>
<keyword evidence="3" id="KW-0540">Nuclease</keyword>
<dbReference type="AlphaFoldDB" id="A0A644V3I2"/>
<feature type="domain" description="K Homology" evidence="13">
    <location>
        <begin position="95"/>
        <end position="162"/>
    </location>
</feature>
<dbReference type="Gene3D" id="3.30.300.230">
    <property type="match status" value="1"/>
</dbReference>
<dbReference type="CDD" id="cd02410">
    <property type="entry name" value="KH-II_CPSF_arch_rpt2"/>
    <property type="match status" value="1"/>
</dbReference>
<dbReference type="PROSITE" id="PS50084">
    <property type="entry name" value="KH_TYPE_1"/>
    <property type="match status" value="1"/>
</dbReference>
<dbReference type="SUPFAM" id="SSF54814">
    <property type="entry name" value="Prokaryotic type KH domain (KH-domain type II)"/>
    <property type="match status" value="1"/>
</dbReference>
<dbReference type="Gene3D" id="3.60.15.10">
    <property type="entry name" value="Ribonuclease Z/Hydroxyacylglutathione hydrolase-like"/>
    <property type="match status" value="1"/>
</dbReference>
<evidence type="ECO:0000256" key="5">
    <source>
        <dbReference type="ARBA" id="ARBA00022759"/>
    </source>
</evidence>
<dbReference type="Pfam" id="PF17214">
    <property type="entry name" value="KH_TffA"/>
    <property type="match status" value="1"/>
</dbReference>
<dbReference type="Gene3D" id="3.40.50.10890">
    <property type="match status" value="1"/>
</dbReference>
<evidence type="ECO:0000259" key="14">
    <source>
        <dbReference type="SMART" id="SM00849"/>
    </source>
</evidence>
<evidence type="ECO:0000256" key="8">
    <source>
        <dbReference type="ARBA" id="ARBA00022839"/>
    </source>
</evidence>
<dbReference type="GO" id="GO:0003723">
    <property type="term" value="F:RNA binding"/>
    <property type="evidence" value="ECO:0007669"/>
    <property type="project" value="UniProtKB-KW"/>
</dbReference>
<comment type="caution">
    <text evidence="16">The sequence shown here is derived from an EMBL/GenBank/DDBJ whole genome shotgun (WGS) entry which is preliminary data.</text>
</comment>
<dbReference type="Pfam" id="PF16661">
    <property type="entry name" value="Lactamase_B_6"/>
    <property type="match status" value="1"/>
</dbReference>
<evidence type="ECO:0000256" key="10">
    <source>
        <dbReference type="ARBA" id="ARBA00023015"/>
    </source>
</evidence>
<dbReference type="InterPro" id="IPR019975">
    <property type="entry name" value="aCPSF1"/>
</dbReference>
<dbReference type="Pfam" id="PF10996">
    <property type="entry name" value="Beta-Casp"/>
    <property type="match status" value="1"/>
</dbReference>
<keyword evidence="2" id="KW-0806">Transcription termination</keyword>
<name>A0A644V3I2_9ZZZZ</name>
<dbReference type="PANTHER" id="PTHR11203:SF51">
    <property type="entry name" value="CLEAVAGE AND POLYADENYLATION SPECIFICITY FACTOR"/>
    <property type="match status" value="1"/>
</dbReference>
<dbReference type="InterPro" id="IPR009019">
    <property type="entry name" value="KH_sf_prok-type"/>
</dbReference>
<dbReference type="InterPro" id="IPR036866">
    <property type="entry name" value="RibonucZ/Hydroxyglut_hydro"/>
</dbReference>
<reference evidence="16" key="1">
    <citation type="submission" date="2019-08" db="EMBL/GenBank/DDBJ databases">
        <authorList>
            <person name="Kucharzyk K."/>
            <person name="Murdoch R.W."/>
            <person name="Higgins S."/>
            <person name="Loffler F."/>
        </authorList>
    </citation>
    <scope>NUCLEOTIDE SEQUENCE</scope>
</reference>
<evidence type="ECO:0000256" key="1">
    <source>
        <dbReference type="ARBA" id="ARBA00001947"/>
    </source>
</evidence>
<evidence type="ECO:0000256" key="11">
    <source>
        <dbReference type="ARBA" id="ARBA00023125"/>
    </source>
</evidence>
<dbReference type="GO" id="GO:0046872">
    <property type="term" value="F:metal ion binding"/>
    <property type="evidence" value="ECO:0007669"/>
    <property type="project" value="UniProtKB-KW"/>
</dbReference>
<evidence type="ECO:0000256" key="12">
    <source>
        <dbReference type="ARBA" id="ARBA00023163"/>
    </source>
</evidence>
<keyword evidence="5" id="KW-0255">Endonuclease</keyword>
<comment type="cofactor">
    <cofactor evidence="1">
        <name>Zn(2+)</name>
        <dbReference type="ChEBI" id="CHEBI:29105"/>
    </cofactor>
</comment>
<evidence type="ECO:0000256" key="7">
    <source>
        <dbReference type="ARBA" id="ARBA00022833"/>
    </source>
</evidence>
<protein>
    <submittedName>
        <fullName evidence="16">Uncharacterized protein</fullName>
    </submittedName>
</protein>
<sequence>MQVEDRLKELKVTINKKVPRGVTVTDVEFEGPEMVIYTDDPKRFAEDHDLIKTLARDLRKRIVVRPNILGDTEEAYDMIKAVVPETAGITDIFFDTDTGEVLIEAEKPGVVIGKNGSTLRDITMKTGWTPKAARTPPIPSVTIKQVRQYLRESRDERKEFLRKCGKRIHRDSIYTGRDHDQWLRLTTLGCCRQVGRAAFLLSTPESKVLIDCGESPGATGAASSPYLNVPEIYPFTNLDAVVLTHAHLDHSAFIPLLFRYGYDGPVYTTPATRDLATMLQLDYLDVNNKEDRAPPYSSNEIREFVKHTIALGYGDVTDIAPDMKLTLHNAGHILGSAIAHFNVGNGVYNVAFTGDLFYGKSRLFNPAVSQFPRLESLIIESTYGGSDDFSPSRVEAEERLYEVINETLGRGGKVLIPAFAVGRSQELMLAIEEGMRNNRIPKCKVYLDGMIKEATAMHTAYPEYLNTDLRNLIFRDNYNPFLAECFEQVDSYDKRQQVIFSEDPCVIISTSGMMNGGPVIEYLSNLAESPKNMIIFVGYQAEGTYGRRIQKGWREVPIGKRGTIVINMEIQTVEGFSGHADRKQLMNYIQYVQPKPERVFTIHGEESKTIDFASSIYKKFHIQTVSPQNLETYRLV</sequence>
<keyword evidence="7" id="KW-0862">Zinc</keyword>
<keyword evidence="4" id="KW-0479">Metal-binding</keyword>
<dbReference type="GO" id="GO:0006353">
    <property type="term" value="P:DNA-templated transcription termination"/>
    <property type="evidence" value="ECO:0007669"/>
    <property type="project" value="UniProtKB-KW"/>
</dbReference>
<dbReference type="SMART" id="SM01027">
    <property type="entry name" value="Beta-Casp"/>
    <property type="match status" value="1"/>
</dbReference>
<evidence type="ECO:0000256" key="9">
    <source>
        <dbReference type="ARBA" id="ARBA00022884"/>
    </source>
</evidence>
<accession>A0A644V3I2</accession>
<dbReference type="NCBIfam" id="TIGR03675">
    <property type="entry name" value="arCOG00543"/>
    <property type="match status" value="1"/>
</dbReference>